<protein>
    <recommendedName>
        <fullName evidence="2">GP-PDE domain-containing protein</fullName>
    </recommendedName>
</protein>
<dbReference type="GO" id="GO:0005886">
    <property type="term" value="C:plasma membrane"/>
    <property type="evidence" value="ECO:0007669"/>
    <property type="project" value="TreeGrafter"/>
</dbReference>
<sequence>MAGILGLALLTAASVQADAVRAEVMPPLSAVQTCRADHIRSLLFERSTGRILVVAHRGVHDTVPENSIAGIERAIALGVSVVEIDVRRTADGQYVLMHDSTLERTTDRSGRIRDTRWTDLRSARLRRDDGTLTGERVPTLAEAFDAGKGRIWIMIDSKVDGPEEVAAIMRIARERGVLGQTILYDFKPDLLVRYRELAPEAKVMGRTKKREQVAEIVNRVRPDIFHIEPDYNSAALGRQFDRLGVPTWLNVIGPIDAKAREVGDDLAYRAQLSFQPDLVQTDRPAELIALLRQKRLHPAGLDGDRCNPMEPKK</sequence>
<dbReference type="PANTHER" id="PTHR46320">
    <property type="entry name" value="GLYCEROPHOSPHODIESTER PHOSPHODIESTERASE 1"/>
    <property type="match status" value="1"/>
</dbReference>
<dbReference type="InterPro" id="IPR017946">
    <property type="entry name" value="PLC-like_Pdiesterase_TIM-brl"/>
</dbReference>
<dbReference type="EMBL" id="CP018820">
    <property type="protein sequence ID" value="APR53974.1"/>
    <property type="molecule type" value="Genomic_DNA"/>
</dbReference>
<dbReference type="RefSeq" id="WP_075152485.1">
    <property type="nucleotide sequence ID" value="NZ_CP018820.1"/>
</dbReference>
<dbReference type="PANTHER" id="PTHR46320:SF1">
    <property type="entry name" value="GLYCEROPHOSPHODIESTER PHOSPHODIESTERASE 1"/>
    <property type="match status" value="1"/>
</dbReference>
<evidence type="ECO:0000256" key="1">
    <source>
        <dbReference type="SAM" id="SignalP"/>
    </source>
</evidence>
<dbReference type="CDD" id="cd08566">
    <property type="entry name" value="GDPD_AtGDE_like"/>
    <property type="match status" value="1"/>
</dbReference>
<feature type="chain" id="PRO_5041797949" description="GP-PDE domain-containing protein" evidence="1">
    <location>
        <begin position="18"/>
        <end position="313"/>
    </location>
</feature>
<reference evidence="4 6" key="3">
    <citation type="submission" date="2018-07" db="EMBL/GenBank/DDBJ databases">
        <title>Genomic and Epidemiologic Investigation of an Indolent Hospital Outbreak.</title>
        <authorList>
            <person name="Johnson R.C."/>
            <person name="Deming C."/>
            <person name="Conlan S."/>
            <person name="Zellmer C.J."/>
            <person name="Michelin A.V."/>
            <person name="Lee-Lin S."/>
            <person name="Thomas P.J."/>
            <person name="Park M."/>
            <person name="Weingarten R.A."/>
            <person name="Less J."/>
            <person name="Dekker J.P."/>
            <person name="Frank K.M."/>
            <person name="Musser K.A."/>
            <person name="Mcquiston J.R."/>
            <person name="Henderson D.K."/>
            <person name="Lau A.F."/>
            <person name="Palmore T.N."/>
            <person name="Segre J.A."/>
        </authorList>
    </citation>
    <scope>NUCLEOTIDE SEQUENCE [LARGE SCALE GENOMIC DNA]</scope>
    <source>
        <strain evidence="4 6">SK-NIH.Env10_0317</strain>
    </source>
</reference>
<dbReference type="GO" id="GO:0008889">
    <property type="term" value="F:glycerophosphodiester phosphodiesterase activity"/>
    <property type="evidence" value="ECO:0007669"/>
    <property type="project" value="TreeGrafter"/>
</dbReference>
<dbReference type="KEGG" id="skr:BRX40_17540"/>
<dbReference type="Proteomes" id="UP000185161">
    <property type="component" value="Chromosome"/>
</dbReference>
<reference evidence="3" key="1">
    <citation type="submission" date="2016-12" db="EMBL/GenBank/DDBJ databases">
        <title>Whole genome sequencing of Sphingomonas koreensis.</title>
        <authorList>
            <person name="Conlan S."/>
            <person name="Thomas P.J."/>
            <person name="Mullikin J."/>
            <person name="Palmore T.N."/>
            <person name="Frank K.M."/>
            <person name="Segre J.A."/>
        </authorList>
    </citation>
    <scope>NUCLEOTIDE SEQUENCE</scope>
    <source>
        <strain evidence="3">ABOJV</strain>
    </source>
</reference>
<evidence type="ECO:0000313" key="3">
    <source>
        <dbReference type="EMBL" id="APR53974.1"/>
    </source>
</evidence>
<dbReference type="OrthoDB" id="1854250at2"/>
<feature type="signal peptide" evidence="1">
    <location>
        <begin position="1"/>
        <end position="17"/>
    </location>
</feature>
<gene>
    <name evidence="3" type="ORF">BRX40_17540</name>
    <name evidence="4" type="ORF">CA257_09545</name>
</gene>
<dbReference type="STRING" id="93064.BRX40_17540"/>
<organism evidence="3 5">
    <name type="scientific">Sphingomonas koreensis</name>
    <dbReference type="NCBI Taxonomy" id="93064"/>
    <lineage>
        <taxon>Bacteria</taxon>
        <taxon>Pseudomonadati</taxon>
        <taxon>Pseudomonadota</taxon>
        <taxon>Alphaproteobacteria</taxon>
        <taxon>Sphingomonadales</taxon>
        <taxon>Sphingomonadaceae</taxon>
        <taxon>Sphingomonas</taxon>
    </lineage>
</organism>
<dbReference type="GO" id="GO:0070291">
    <property type="term" value="P:N-acylethanolamine metabolic process"/>
    <property type="evidence" value="ECO:0007669"/>
    <property type="project" value="TreeGrafter"/>
</dbReference>
<dbReference type="Pfam" id="PF03009">
    <property type="entry name" value="GDPD"/>
    <property type="match status" value="1"/>
</dbReference>
<keyword evidence="5" id="KW-1185">Reference proteome</keyword>
<evidence type="ECO:0000313" key="4">
    <source>
        <dbReference type="EMBL" id="RSV03457.1"/>
    </source>
</evidence>
<evidence type="ECO:0000259" key="2">
    <source>
        <dbReference type="PROSITE" id="PS51704"/>
    </source>
</evidence>
<accession>A0A1L6JDH7</accession>
<proteinExistence type="predicted"/>
<dbReference type="SUPFAM" id="SSF51695">
    <property type="entry name" value="PLC-like phosphodiesterases"/>
    <property type="match status" value="1"/>
</dbReference>
<dbReference type="GO" id="GO:0006580">
    <property type="term" value="P:ethanolamine metabolic process"/>
    <property type="evidence" value="ECO:0007669"/>
    <property type="project" value="TreeGrafter"/>
</dbReference>
<dbReference type="EMBL" id="QQWO01000007">
    <property type="protein sequence ID" value="RSV03457.1"/>
    <property type="molecule type" value="Genomic_DNA"/>
</dbReference>
<dbReference type="GO" id="GO:0006644">
    <property type="term" value="P:phospholipid metabolic process"/>
    <property type="evidence" value="ECO:0007669"/>
    <property type="project" value="TreeGrafter"/>
</dbReference>
<name>A0A1L6JDH7_9SPHN</name>
<evidence type="ECO:0000313" key="5">
    <source>
        <dbReference type="Proteomes" id="UP000185161"/>
    </source>
</evidence>
<dbReference type="AlphaFoldDB" id="A0A1L6JDH7"/>
<dbReference type="GeneID" id="44134362"/>
<dbReference type="Gene3D" id="3.20.20.190">
    <property type="entry name" value="Phosphatidylinositol (PI) phosphodiesterase"/>
    <property type="match status" value="1"/>
</dbReference>
<keyword evidence="1" id="KW-0732">Signal</keyword>
<evidence type="ECO:0000313" key="6">
    <source>
        <dbReference type="Proteomes" id="UP000286681"/>
    </source>
</evidence>
<dbReference type="PROSITE" id="PS51704">
    <property type="entry name" value="GP_PDE"/>
    <property type="match status" value="1"/>
</dbReference>
<dbReference type="InterPro" id="IPR030395">
    <property type="entry name" value="GP_PDE_dom"/>
</dbReference>
<dbReference type="Proteomes" id="UP000286681">
    <property type="component" value="Unassembled WGS sequence"/>
</dbReference>
<reference evidence="5" key="2">
    <citation type="submission" date="2016-12" db="EMBL/GenBank/DDBJ databases">
        <title>Whole genome sequencing of Sphingomonas sp. ABOJV.</title>
        <authorList>
            <person name="Conlan S."/>
            <person name="Thomas P.J."/>
            <person name="Mullikin J."/>
            <person name="Palmore T.N."/>
            <person name="Frank K.M."/>
            <person name="Segre J.A."/>
        </authorList>
    </citation>
    <scope>NUCLEOTIDE SEQUENCE [LARGE SCALE GENOMIC DNA]</scope>
    <source>
        <strain evidence="5">ABOJV</strain>
    </source>
</reference>
<feature type="domain" description="GP-PDE" evidence="2">
    <location>
        <begin position="51"/>
        <end position="291"/>
    </location>
</feature>